<evidence type="ECO:0000313" key="2">
    <source>
        <dbReference type="Proteomes" id="UP001054811"/>
    </source>
</evidence>
<dbReference type="Proteomes" id="UP001054811">
    <property type="component" value="Chromosome"/>
</dbReference>
<sequence>MISPMIPANTSRFPSVARRASGYAASAPSTQMSTVDATVTTALLPMARRMPPSTIAVWKFCQ</sequence>
<reference evidence="1" key="1">
    <citation type="submission" date="2022-01" db="EMBL/GenBank/DDBJ databases">
        <title>Microbacterium eymi and Microbacterium rhizovicinus sp. nov., isolated from the rhizospheric soil of Elymus tsukushiensis, a plant native to the Dokdo Islands, Republic of Korea.</title>
        <authorList>
            <person name="Hwang Y.J."/>
        </authorList>
    </citation>
    <scope>NUCLEOTIDE SEQUENCE</scope>
    <source>
        <strain evidence="1">KUDC0405</strain>
    </source>
</reference>
<name>A0ABY5NGJ0_9MICO</name>
<protein>
    <submittedName>
        <fullName evidence="1">Uncharacterized protein</fullName>
    </submittedName>
</protein>
<evidence type="ECO:0000313" key="1">
    <source>
        <dbReference type="EMBL" id="UUT34275.1"/>
    </source>
</evidence>
<keyword evidence="2" id="KW-1185">Reference proteome</keyword>
<organism evidence="1 2">
    <name type="scientific">Microbacterium elymi</name>
    <dbReference type="NCBI Taxonomy" id="2909587"/>
    <lineage>
        <taxon>Bacteria</taxon>
        <taxon>Bacillati</taxon>
        <taxon>Actinomycetota</taxon>
        <taxon>Actinomycetes</taxon>
        <taxon>Micrococcales</taxon>
        <taxon>Microbacteriaceae</taxon>
        <taxon>Microbacterium</taxon>
    </lineage>
</organism>
<gene>
    <name evidence="1" type="ORF">L2X98_26720</name>
</gene>
<dbReference type="EMBL" id="CP091139">
    <property type="protein sequence ID" value="UUT34275.1"/>
    <property type="molecule type" value="Genomic_DNA"/>
</dbReference>
<accession>A0ABY5NGJ0</accession>
<proteinExistence type="predicted"/>
<dbReference type="RefSeq" id="WP_259610789.1">
    <property type="nucleotide sequence ID" value="NZ_CP091139.2"/>
</dbReference>